<protein>
    <submittedName>
        <fullName evidence="2">Uncharacterized protein</fullName>
    </submittedName>
</protein>
<feature type="compositionally biased region" description="Basic and acidic residues" evidence="1">
    <location>
        <begin position="1"/>
        <end position="15"/>
    </location>
</feature>
<evidence type="ECO:0000313" key="2">
    <source>
        <dbReference type="EMBL" id="SFO89177.1"/>
    </source>
</evidence>
<dbReference type="STRING" id="587909.SAMN05421810_101312"/>
<keyword evidence="3" id="KW-1185">Reference proteome</keyword>
<name>A0A1I5KW08_9PSEU</name>
<dbReference type="Proteomes" id="UP000198727">
    <property type="component" value="Unassembled WGS sequence"/>
</dbReference>
<reference evidence="3" key="1">
    <citation type="submission" date="2016-10" db="EMBL/GenBank/DDBJ databases">
        <authorList>
            <person name="Varghese N."/>
            <person name="Submissions S."/>
        </authorList>
    </citation>
    <scope>NUCLEOTIDE SEQUENCE [LARGE SCALE GENOMIC DNA]</scope>
    <source>
        <strain evidence="3">CGMCC 4.5579</strain>
    </source>
</reference>
<evidence type="ECO:0000313" key="3">
    <source>
        <dbReference type="Proteomes" id="UP000198727"/>
    </source>
</evidence>
<dbReference type="GO" id="GO:0003677">
    <property type="term" value="F:DNA binding"/>
    <property type="evidence" value="ECO:0007669"/>
    <property type="project" value="InterPro"/>
</dbReference>
<feature type="region of interest" description="Disordered" evidence="1">
    <location>
        <begin position="1"/>
        <end position="21"/>
    </location>
</feature>
<sequence length="318" mass="34728">MADRDPASAGDRPDPPGDPTPTTFAAALRAAIAASGLSLDRIQARLQRHGVAVSVTALSYWQSGKRRPERPSSLAAVRALEEILDVPPGALLGQLAPLRPRRPAAARRAAPERPLAFPPDALRTLLAEVGAPHALRRPHLLDLVALHDRCELADDGGQRAVASRAVFRAAADGQDRWLLVYSQDSPEARPPAVDAQRNCSVGRVAHDAEHGLTVAELLFHRPVDRDETYLVEYTVTNAGPPYPQGDRTHYREFRRPVREYLLEVHFGRARPRRCWRYSRTGPGEPEARRDLRVDAGGAAHAVALDFGPGVFGIAWSPT</sequence>
<gene>
    <name evidence="2" type="ORF">SAMN05421810_101312</name>
</gene>
<dbReference type="AlphaFoldDB" id="A0A1I5KW08"/>
<accession>A0A1I5KW08</accession>
<proteinExistence type="predicted"/>
<dbReference type="InterPro" id="IPR010982">
    <property type="entry name" value="Lambda_DNA-bd_dom_sf"/>
</dbReference>
<dbReference type="EMBL" id="FOWW01000001">
    <property type="protein sequence ID" value="SFO89177.1"/>
    <property type="molecule type" value="Genomic_DNA"/>
</dbReference>
<organism evidence="2 3">
    <name type="scientific">Amycolatopsis arida</name>
    <dbReference type="NCBI Taxonomy" id="587909"/>
    <lineage>
        <taxon>Bacteria</taxon>
        <taxon>Bacillati</taxon>
        <taxon>Actinomycetota</taxon>
        <taxon>Actinomycetes</taxon>
        <taxon>Pseudonocardiales</taxon>
        <taxon>Pseudonocardiaceae</taxon>
        <taxon>Amycolatopsis</taxon>
    </lineage>
</organism>
<dbReference type="RefSeq" id="WP_243859891.1">
    <property type="nucleotide sequence ID" value="NZ_FOWW01000001.1"/>
</dbReference>
<dbReference type="Gene3D" id="1.10.260.40">
    <property type="entry name" value="lambda repressor-like DNA-binding domains"/>
    <property type="match status" value="1"/>
</dbReference>
<evidence type="ECO:0000256" key="1">
    <source>
        <dbReference type="SAM" id="MobiDB-lite"/>
    </source>
</evidence>